<sequence length="1655" mass="195266">MILEYITIDHNTLCEEYPECFCSKEPLDVKQFQDMVLSKDLRQKYLIKYVRQMFGNFIQESLSKSKKIPNLLCFTYLNFLIEIYQNKLISFSEIIRLKKLMKLSFRETAIFVNIFQRAANLFKQAEQSNKLASKISQTQKKNQKQQEEQISLEDQYKRAIHDDKIEITDYMVGIKFDELLNKTEEKYYNTLQQKQQFLLLLFQDHVNLTMLRELALKIIQQKESLHLDLLTLNKINQNSQKLQFYIENFINYLGFGQKKRMVFKKNKQFNFDGLNTDANVFNRDTCVVFISLINDIGAIRKVQNKFENMFGYSCQESLKKNISIIIPKYLQRAHDEILKNYVRNPENSTINYFKLQIAQNEKGWAVPICLKFRPDYINLEDCGLTAFIQKIQNDYYYILMSCQRFQIQCLSQILFNKIFRKVFSQSEVHKIHLNRVIPLLNYLEKQQVNHKYLETVNQTVQTIAFIPKEQAIQKGLKRFSLTQKLDIQNLQKYVESLSVEFYDLYSVKLKFILNNFSKAQFNILELHTFKKITNYQSQKESLQNFKNQLHTLLNINIDITNDLEIIDQLIELQNLQNAQDSHESNLNISEEDNQSISVQENYADKYYRQNNNNNNNNYNQIFHHQSSFGQKEFVQNEINMNDGEASKMALVQESYLQGISYNQVTKLQEQSQEVEQKNYNELTNIYYPNLNYKVDNLDSFNTNNMNNYPQNLISPLSNNSLFTTLVSPHQPQSENKLLYKKQISDTSKVDQNYLNLSKLKDDSQLSKEQNIFTENLINNQNIQANNSFNTKNQINENNILNVKQQSRRSKLLHHQQSINNILNEYYDSKQLEAKNVPDNLSQARKDTQKGQKNLLNAQDNIVTQNKEIDTKEYDGEKSTDYQKSINQKSSYKASLNEESNNPKAFNFCQLLKERIKQAKLQLQQENQAKYFRKTSSKIQLNTQRQSFQDREQNLNTNSIQQANDKNGTLQFSLERYYNTTKFERNKSKKQTLNHGQTFFSHKQVLQAEEITSEQLSDSIAREEENQREFEMQKSRLNATSSINTSQSLNQEVKKNIFRMIHSVKRNNQLNILMVFGFAALFSFSALILYQYLQNDNQFNTAYLNFQYLPWPLSIRFLYSKIISDSYLKIMYDSNYFQSLEANPSYEQTLIDRQASTRLDYKNSLINFINADNVDQNYFLYTINNNMNVVISKDISVLKNPYLNITANKQQLKAPILYFIIFMNSYFQTNQNMVSNLFFQTISLDNFPSFNTQVTQIQTLISQSVTSITDSIQSQALFIMIFIIVVIILLGFLTIPLYYHIQVKNEELLKLFCTLSSQSLNDMVQPIQISILSHKTQTKIKYFQLPIYKKRKAISSYSEIKKFNIKHIFYIIIAILLMIIQPVISYVYIADFYNEANILIQLIQNFYNVKATCVSIQTISNAEFLISSKNSKLYNTIYFSQRLSLLSSQQSQSLNSFYSAIQLSQSSKRYQNQLYEDFFYKIITDDLCNTVQQYPQYVSSKNQFDISKCQQVRSGILSKGLQISIKEFFQVYFDISPLYNITDINQFTKLFYSWENSNNLIELDQFFDIITKSIEILKDFLLDRVNSFINEMKFIFKSLLIYQLIMMVFIFYFGFAQFYYQVKDEMIQTKRIISILSIESVLDNPYMLSYLNKQEN</sequence>
<organism evidence="3 4">
    <name type="scientific">Tetrahymena thermophila (strain SB210)</name>
    <dbReference type="NCBI Taxonomy" id="312017"/>
    <lineage>
        <taxon>Eukaryota</taxon>
        <taxon>Sar</taxon>
        <taxon>Alveolata</taxon>
        <taxon>Ciliophora</taxon>
        <taxon>Intramacronucleata</taxon>
        <taxon>Oligohymenophorea</taxon>
        <taxon>Hymenostomatida</taxon>
        <taxon>Tetrahymenina</taxon>
        <taxon>Tetrahymenidae</taxon>
        <taxon>Tetrahymena</taxon>
    </lineage>
</organism>
<keyword evidence="2" id="KW-0812">Transmembrane</keyword>
<dbReference type="KEGG" id="tet:TTHERM_000335848"/>
<dbReference type="Proteomes" id="UP000009168">
    <property type="component" value="Unassembled WGS sequence"/>
</dbReference>
<keyword evidence="1" id="KW-0175">Coiled coil</keyword>
<dbReference type="InterPro" id="IPR035965">
    <property type="entry name" value="PAS-like_dom_sf"/>
</dbReference>
<evidence type="ECO:0000313" key="4">
    <source>
        <dbReference type="Proteomes" id="UP000009168"/>
    </source>
</evidence>
<proteinExistence type="predicted"/>
<feature type="transmembrane region" description="Helical" evidence="2">
    <location>
        <begin position="1069"/>
        <end position="1089"/>
    </location>
</feature>
<dbReference type="Gene3D" id="3.30.450.20">
    <property type="entry name" value="PAS domain"/>
    <property type="match status" value="1"/>
</dbReference>
<keyword evidence="2" id="KW-0472">Membrane</keyword>
<gene>
    <name evidence="3" type="ORF">TTHERM_000335848</name>
</gene>
<evidence type="ECO:0000313" key="3">
    <source>
        <dbReference type="EMBL" id="EWS74030.1"/>
    </source>
</evidence>
<dbReference type="SUPFAM" id="SSF55785">
    <property type="entry name" value="PYP-like sensor domain (PAS domain)"/>
    <property type="match status" value="1"/>
</dbReference>
<keyword evidence="4" id="KW-1185">Reference proteome</keyword>
<reference evidence="4" key="1">
    <citation type="journal article" date="2006" name="PLoS Biol.">
        <title>Macronuclear genome sequence of the ciliate Tetrahymena thermophila, a model eukaryote.</title>
        <authorList>
            <person name="Eisen J.A."/>
            <person name="Coyne R.S."/>
            <person name="Wu M."/>
            <person name="Wu D."/>
            <person name="Thiagarajan M."/>
            <person name="Wortman J.R."/>
            <person name="Badger J.H."/>
            <person name="Ren Q."/>
            <person name="Amedeo P."/>
            <person name="Jones K.M."/>
            <person name="Tallon L.J."/>
            <person name="Delcher A.L."/>
            <person name="Salzberg S.L."/>
            <person name="Silva J.C."/>
            <person name="Haas B.J."/>
            <person name="Majoros W.H."/>
            <person name="Farzad M."/>
            <person name="Carlton J.M."/>
            <person name="Smith R.K. Jr."/>
            <person name="Garg J."/>
            <person name="Pearlman R.E."/>
            <person name="Karrer K.M."/>
            <person name="Sun L."/>
            <person name="Manning G."/>
            <person name="Elde N.C."/>
            <person name="Turkewitz A.P."/>
            <person name="Asai D.J."/>
            <person name="Wilkes D.E."/>
            <person name="Wang Y."/>
            <person name="Cai H."/>
            <person name="Collins K."/>
            <person name="Stewart B.A."/>
            <person name="Lee S.R."/>
            <person name="Wilamowska K."/>
            <person name="Weinberg Z."/>
            <person name="Ruzzo W.L."/>
            <person name="Wloga D."/>
            <person name="Gaertig J."/>
            <person name="Frankel J."/>
            <person name="Tsao C.-C."/>
            <person name="Gorovsky M.A."/>
            <person name="Keeling P.J."/>
            <person name="Waller R.F."/>
            <person name="Patron N.J."/>
            <person name="Cherry J.M."/>
            <person name="Stover N.A."/>
            <person name="Krieger C.J."/>
            <person name="del Toro C."/>
            <person name="Ryder H.F."/>
            <person name="Williamson S.C."/>
            <person name="Barbeau R.A."/>
            <person name="Hamilton E.P."/>
            <person name="Orias E."/>
        </authorList>
    </citation>
    <scope>NUCLEOTIDE SEQUENCE [LARGE SCALE GENOMIC DNA]</scope>
    <source>
        <strain evidence="4">SB210</strain>
    </source>
</reference>
<dbReference type="GeneID" id="24438488"/>
<feature type="transmembrane region" description="Helical" evidence="2">
    <location>
        <begin position="1367"/>
        <end position="1388"/>
    </location>
</feature>
<evidence type="ECO:0000256" key="1">
    <source>
        <dbReference type="SAM" id="Coils"/>
    </source>
</evidence>
<feature type="transmembrane region" description="Helical" evidence="2">
    <location>
        <begin position="1275"/>
        <end position="1298"/>
    </location>
</feature>
<dbReference type="EMBL" id="GG662666">
    <property type="protein sequence ID" value="EWS74030.1"/>
    <property type="molecule type" value="Genomic_DNA"/>
</dbReference>
<name>W7X3Y9_TETTS</name>
<dbReference type="RefSeq" id="XP_012653429.1">
    <property type="nucleotide sequence ID" value="XM_012797975.1"/>
</dbReference>
<dbReference type="NCBIfam" id="TIGR00229">
    <property type="entry name" value="sensory_box"/>
    <property type="match status" value="1"/>
</dbReference>
<dbReference type="InParanoid" id="W7X3Y9"/>
<feature type="coiled-coil region" evidence="1">
    <location>
        <begin position="1005"/>
        <end position="1039"/>
    </location>
</feature>
<dbReference type="PANTHER" id="PTHR31600">
    <property type="entry name" value="TINY MACROCYSTS PROTEIN B-RELATED"/>
    <property type="match status" value="1"/>
</dbReference>
<accession>W7X3Y9</accession>
<keyword evidence="2" id="KW-1133">Transmembrane helix</keyword>
<dbReference type="InterPro" id="IPR000014">
    <property type="entry name" value="PAS"/>
</dbReference>
<feature type="transmembrane region" description="Helical" evidence="2">
    <location>
        <begin position="1598"/>
        <end position="1619"/>
    </location>
</feature>
<protein>
    <submittedName>
        <fullName evidence="3">PAS domain S-box protein</fullName>
    </submittedName>
</protein>
<dbReference type="InterPro" id="IPR052994">
    <property type="entry name" value="Tiny_macrocysts_regulators"/>
</dbReference>
<dbReference type="PANTHER" id="PTHR31600:SF2">
    <property type="entry name" value="GAMETE ENRICHED GENE 10 PROTEIN-RELATED"/>
    <property type="match status" value="1"/>
</dbReference>
<feature type="coiled-coil region" evidence="1">
    <location>
        <begin position="128"/>
        <end position="155"/>
    </location>
</feature>
<evidence type="ECO:0000256" key="2">
    <source>
        <dbReference type="SAM" id="Phobius"/>
    </source>
</evidence>
<dbReference type="OrthoDB" id="326305at2759"/>